<sequence length="199" mass="22350">MIFPIITLLLGLPAAVLASSAVTDVAVATTNPILNILTNITTTSKSLDEQTRKPMDFDTDRQYKASVLYYIDYIQNLNRTKKNFPVLSPKLSTSEEEQTCAYFNKQFYLSQTNLPIALASNCYTSGIKGSWCNYLVICLRTYGPILADVEAKVIDNLPSCAARLRSRVATIKSFQKEAVEKIERGRYYRKIPFTVPEAK</sequence>
<accession>A0A9P7N6X8</accession>
<protein>
    <submittedName>
        <fullName evidence="2">Uncharacterized protein</fullName>
    </submittedName>
</protein>
<dbReference type="AlphaFoldDB" id="A0A9P7N6X8"/>
<comment type="caution">
    <text evidence="2">The sequence shown here is derived from an EMBL/GenBank/DDBJ whole genome shotgun (WGS) entry which is preliminary data.</text>
</comment>
<feature type="chain" id="PRO_5040424337" evidence="1">
    <location>
        <begin position="19"/>
        <end position="199"/>
    </location>
</feature>
<gene>
    <name evidence="2" type="ORF">E4U43_001964</name>
</gene>
<name>A0A9P7N6X8_9HYPO</name>
<dbReference type="EMBL" id="SRPW01001660">
    <property type="protein sequence ID" value="KAG5999628.1"/>
    <property type="molecule type" value="Genomic_DNA"/>
</dbReference>
<evidence type="ECO:0000313" key="3">
    <source>
        <dbReference type="Proteomes" id="UP000748025"/>
    </source>
</evidence>
<keyword evidence="1" id="KW-0732">Signal</keyword>
<keyword evidence="3" id="KW-1185">Reference proteome</keyword>
<reference evidence="2" key="1">
    <citation type="journal article" date="2020" name="bioRxiv">
        <title>Whole genome comparisons of ergot fungi reveals the divergence and evolution of species within the genus Claviceps are the result of varying mechanisms driving genome evolution and host range expansion.</title>
        <authorList>
            <person name="Wyka S.A."/>
            <person name="Mondo S.J."/>
            <person name="Liu M."/>
            <person name="Dettman J."/>
            <person name="Nalam V."/>
            <person name="Broders K.D."/>
        </authorList>
    </citation>
    <scope>NUCLEOTIDE SEQUENCE</scope>
    <source>
        <strain evidence="2">CCC 602</strain>
    </source>
</reference>
<organism evidence="2 3">
    <name type="scientific">Claviceps pusilla</name>
    <dbReference type="NCBI Taxonomy" id="123648"/>
    <lineage>
        <taxon>Eukaryota</taxon>
        <taxon>Fungi</taxon>
        <taxon>Dikarya</taxon>
        <taxon>Ascomycota</taxon>
        <taxon>Pezizomycotina</taxon>
        <taxon>Sordariomycetes</taxon>
        <taxon>Hypocreomycetidae</taxon>
        <taxon>Hypocreales</taxon>
        <taxon>Clavicipitaceae</taxon>
        <taxon>Claviceps</taxon>
    </lineage>
</organism>
<dbReference type="Proteomes" id="UP000748025">
    <property type="component" value="Unassembled WGS sequence"/>
</dbReference>
<proteinExistence type="predicted"/>
<evidence type="ECO:0000256" key="1">
    <source>
        <dbReference type="SAM" id="SignalP"/>
    </source>
</evidence>
<dbReference type="OrthoDB" id="4945373at2759"/>
<feature type="signal peptide" evidence="1">
    <location>
        <begin position="1"/>
        <end position="18"/>
    </location>
</feature>
<evidence type="ECO:0000313" key="2">
    <source>
        <dbReference type="EMBL" id="KAG5999628.1"/>
    </source>
</evidence>